<dbReference type="EnsemblMetazoa" id="PHUM394560-RA">
    <property type="protein sequence ID" value="PHUM394560-PA"/>
    <property type="gene ID" value="PHUM394560"/>
</dbReference>
<evidence type="ECO:0000313" key="5">
    <source>
        <dbReference type="Proteomes" id="UP000009046"/>
    </source>
</evidence>
<dbReference type="RefSeq" id="XP_002428626.1">
    <property type="nucleotide sequence ID" value="XM_002428581.1"/>
</dbReference>
<dbReference type="OrthoDB" id="7237699at2759"/>
<feature type="region of interest" description="Disordered" evidence="1">
    <location>
        <begin position="21"/>
        <end position="92"/>
    </location>
</feature>
<dbReference type="EMBL" id="DS235459">
    <property type="protein sequence ID" value="EEB15888.1"/>
    <property type="molecule type" value="Genomic_DNA"/>
</dbReference>
<dbReference type="GeneID" id="8237688"/>
<feature type="domain" description="UBA" evidence="2">
    <location>
        <begin position="302"/>
        <end position="342"/>
    </location>
</feature>
<dbReference type="HOGENOM" id="CLU_788247_0_0_1"/>
<evidence type="ECO:0000256" key="1">
    <source>
        <dbReference type="SAM" id="MobiDB-lite"/>
    </source>
</evidence>
<reference evidence="4" key="3">
    <citation type="submission" date="2020-05" db="UniProtKB">
        <authorList>
            <consortium name="EnsemblMetazoa"/>
        </authorList>
    </citation>
    <scope>IDENTIFICATION</scope>
    <source>
        <strain evidence="4">USDA</strain>
    </source>
</reference>
<feature type="compositionally biased region" description="Pro residues" evidence="1">
    <location>
        <begin position="55"/>
        <end position="66"/>
    </location>
</feature>
<name>E0VR82_PEDHC</name>
<sequence>MKDLNTWNCNYSSLQALALSPRTDNADCKDGKSPMISPKTSPQLLRKPSSGLTNSPPPPPLPPRRPSPTLGSPTNLPGSNQQQQQQQQQHVHFDEASISLHCFNKNVSEYTGDTSPSSGVPDSTYDALQTSDMDSIQCLDLTTPTVPTTLVPSSHSTTNSSTTDGEILKMETITDKISQISKKKPNYENVTILGMLDTKSNNNQLPIPPPAKIAFSTLLPLHHHHHHSTLINSRLMSNTNTVLVSSHSHTHPLPSPSRTPTSDSNICFRKCSLGEERFGMDNEKNKILMKNKSDDRNIAYENLNMDYITQLTSEGYTQDAVIRALGITRNDVKMACDILHEFATKKTTTGTT</sequence>
<reference evidence="3" key="1">
    <citation type="submission" date="2007-04" db="EMBL/GenBank/DDBJ databases">
        <title>Annotation of Pediculus humanus corporis strain USDA.</title>
        <authorList>
            <person name="Kirkness E."/>
            <person name="Hannick L."/>
            <person name="Hass B."/>
            <person name="Bruggner R."/>
            <person name="Lawson D."/>
            <person name="Bidwell S."/>
            <person name="Joardar V."/>
            <person name="Caler E."/>
            <person name="Walenz B."/>
            <person name="Inman J."/>
            <person name="Schobel S."/>
            <person name="Galinsky K."/>
            <person name="Amedeo P."/>
            <person name="Strausberg R."/>
        </authorList>
    </citation>
    <scope>NUCLEOTIDE SEQUENCE</scope>
    <source>
        <strain evidence="3">USDA</strain>
    </source>
</reference>
<reference evidence="3" key="2">
    <citation type="submission" date="2007-04" db="EMBL/GenBank/DDBJ databases">
        <title>The genome of the human body louse.</title>
        <authorList>
            <consortium name="The Human Body Louse Genome Consortium"/>
            <person name="Kirkness E."/>
            <person name="Walenz B."/>
            <person name="Hass B."/>
            <person name="Bruggner R."/>
            <person name="Strausberg R."/>
        </authorList>
    </citation>
    <scope>NUCLEOTIDE SEQUENCE</scope>
    <source>
        <strain evidence="3">USDA</strain>
    </source>
</reference>
<dbReference type="SUPFAM" id="SSF46934">
    <property type="entry name" value="UBA-like"/>
    <property type="match status" value="1"/>
</dbReference>
<dbReference type="InterPro" id="IPR015940">
    <property type="entry name" value="UBA"/>
</dbReference>
<proteinExistence type="predicted"/>
<protein>
    <submittedName>
        <fullName evidence="3 4">Cbl-D, putative</fullName>
    </submittedName>
</protein>
<gene>
    <name evidence="4" type="primary">8237688</name>
    <name evidence="3" type="ORF">Phum_PHUM394560</name>
</gene>
<evidence type="ECO:0000259" key="2">
    <source>
        <dbReference type="PROSITE" id="PS50030"/>
    </source>
</evidence>
<dbReference type="CDD" id="cd14318">
    <property type="entry name" value="UBA_Cbl_like"/>
    <property type="match status" value="1"/>
</dbReference>
<evidence type="ECO:0000313" key="3">
    <source>
        <dbReference type="EMBL" id="EEB15888.1"/>
    </source>
</evidence>
<dbReference type="AlphaFoldDB" id="E0VR82"/>
<dbReference type="STRING" id="121224.E0VR82"/>
<dbReference type="Gene3D" id="1.10.8.10">
    <property type="entry name" value="DNA helicase RuvA subunit, C-terminal domain"/>
    <property type="match status" value="1"/>
</dbReference>
<dbReference type="CTD" id="8237688"/>
<dbReference type="InParanoid" id="E0VR82"/>
<dbReference type="Proteomes" id="UP000009046">
    <property type="component" value="Unassembled WGS sequence"/>
</dbReference>
<evidence type="ECO:0000313" key="4">
    <source>
        <dbReference type="EnsemblMetazoa" id="PHUM394560-PA"/>
    </source>
</evidence>
<dbReference type="eggNOG" id="ENOG502S8AK">
    <property type="taxonomic scope" value="Eukaryota"/>
</dbReference>
<accession>E0VR82</accession>
<dbReference type="VEuPathDB" id="VectorBase:PHUM394560"/>
<dbReference type="EMBL" id="AAZO01004620">
    <property type="status" value="NOT_ANNOTATED_CDS"/>
    <property type="molecule type" value="Genomic_DNA"/>
</dbReference>
<dbReference type="PROSITE" id="PS50030">
    <property type="entry name" value="UBA"/>
    <property type="match status" value="1"/>
</dbReference>
<keyword evidence="5" id="KW-1185">Reference proteome</keyword>
<dbReference type="InterPro" id="IPR009060">
    <property type="entry name" value="UBA-like_sf"/>
</dbReference>
<organism>
    <name type="scientific">Pediculus humanus subsp. corporis</name>
    <name type="common">Body louse</name>
    <dbReference type="NCBI Taxonomy" id="121224"/>
    <lineage>
        <taxon>Eukaryota</taxon>
        <taxon>Metazoa</taxon>
        <taxon>Ecdysozoa</taxon>
        <taxon>Arthropoda</taxon>
        <taxon>Hexapoda</taxon>
        <taxon>Insecta</taxon>
        <taxon>Pterygota</taxon>
        <taxon>Neoptera</taxon>
        <taxon>Paraneoptera</taxon>
        <taxon>Psocodea</taxon>
        <taxon>Troctomorpha</taxon>
        <taxon>Phthiraptera</taxon>
        <taxon>Anoplura</taxon>
        <taxon>Pediculidae</taxon>
        <taxon>Pediculus</taxon>
    </lineage>
</organism>
<dbReference type="KEGG" id="phu:Phum_PHUM394560"/>